<dbReference type="CDD" id="cd00165">
    <property type="entry name" value="S4"/>
    <property type="match status" value="1"/>
</dbReference>
<dbReference type="EC" id="5.4.99.-" evidence="4"/>
<evidence type="ECO:0000313" key="6">
    <source>
        <dbReference type="EMBL" id="PIW36898.1"/>
    </source>
</evidence>
<sequence>MRVNRWLARAGVTSRRGADAMVTAKRVTVNGQTISDFSFQVLDGDVVTLDGVPVEAISDTVIIALNKPRGVTTTLSDPFAKRTITQYIPAGAKGLVPVGRLDKDSEGLLLMTNDGELVNKLTHPSFEHEKEYIVTTNRSLSNTELEKLAKGVRLAEGFTGGSDVTRLSRNSFSIILTQGWKRQIRRMVETVGAEVTKLQRVRIGKLSIDNLAPGRTKVVQENDII</sequence>
<name>A0A2M7H3U4_9BACT</name>
<evidence type="ECO:0000256" key="1">
    <source>
        <dbReference type="ARBA" id="ARBA00008348"/>
    </source>
</evidence>
<comment type="similarity">
    <text evidence="1 4">Belongs to the pseudouridine synthase RsuA family.</text>
</comment>
<dbReference type="Gene3D" id="3.30.70.1560">
    <property type="entry name" value="Alpha-L RNA-binding motif"/>
    <property type="match status" value="1"/>
</dbReference>
<proteinExistence type="inferred from homology"/>
<evidence type="ECO:0000256" key="3">
    <source>
        <dbReference type="PROSITE-ProRule" id="PRU00182"/>
    </source>
</evidence>
<dbReference type="Gene3D" id="3.30.70.580">
    <property type="entry name" value="Pseudouridine synthase I, catalytic domain, N-terminal subdomain"/>
    <property type="match status" value="1"/>
</dbReference>
<dbReference type="InterPro" id="IPR050343">
    <property type="entry name" value="RsuA_PseudoU_synthase"/>
</dbReference>
<dbReference type="Gene3D" id="3.10.290.10">
    <property type="entry name" value="RNA-binding S4 domain"/>
    <property type="match status" value="1"/>
</dbReference>
<dbReference type="SUPFAM" id="SSF55174">
    <property type="entry name" value="Alpha-L RNA-binding motif"/>
    <property type="match status" value="1"/>
</dbReference>
<dbReference type="GO" id="GO:0120159">
    <property type="term" value="F:rRNA pseudouridine synthase activity"/>
    <property type="evidence" value="ECO:0007669"/>
    <property type="project" value="UniProtKB-ARBA"/>
</dbReference>
<dbReference type="Proteomes" id="UP000230292">
    <property type="component" value="Unassembled WGS sequence"/>
</dbReference>
<keyword evidence="3" id="KW-0694">RNA-binding</keyword>
<dbReference type="InterPro" id="IPR020094">
    <property type="entry name" value="TruA/RsuA/RluB/E/F_N"/>
</dbReference>
<reference evidence="6 7" key="1">
    <citation type="submission" date="2017-09" db="EMBL/GenBank/DDBJ databases">
        <title>Depth-based differentiation of microbial function through sediment-hosted aquifers and enrichment of novel symbionts in the deep terrestrial subsurface.</title>
        <authorList>
            <person name="Probst A.J."/>
            <person name="Ladd B."/>
            <person name="Jarett J.K."/>
            <person name="Geller-Mcgrath D.E."/>
            <person name="Sieber C.M."/>
            <person name="Emerson J.B."/>
            <person name="Anantharaman K."/>
            <person name="Thomas B.C."/>
            <person name="Malmstrom R."/>
            <person name="Stieglmeier M."/>
            <person name="Klingl A."/>
            <person name="Woyke T."/>
            <person name="Ryan C.M."/>
            <person name="Banfield J.F."/>
        </authorList>
    </citation>
    <scope>NUCLEOTIDE SEQUENCE [LARGE SCALE GENOMIC DNA]</scope>
    <source>
        <strain evidence="6">CG15_BIG_FIL_POST_REV_8_21_14_020_45_12</strain>
    </source>
</reference>
<dbReference type="SMART" id="SM00363">
    <property type="entry name" value="S4"/>
    <property type="match status" value="1"/>
</dbReference>
<dbReference type="AlphaFoldDB" id="A0A2M7H3U4"/>
<evidence type="ECO:0000256" key="2">
    <source>
        <dbReference type="ARBA" id="ARBA00023235"/>
    </source>
</evidence>
<dbReference type="InterPro" id="IPR006145">
    <property type="entry name" value="PsdUridine_synth_RsuA/RluA"/>
</dbReference>
<dbReference type="InterPro" id="IPR020103">
    <property type="entry name" value="PsdUridine_synth_cat_dom_sf"/>
</dbReference>
<dbReference type="InterPro" id="IPR018496">
    <property type="entry name" value="PsdUridine_synth_RsuA/RluB_CS"/>
</dbReference>
<dbReference type="GO" id="GO:0003723">
    <property type="term" value="F:RNA binding"/>
    <property type="evidence" value="ECO:0007669"/>
    <property type="project" value="UniProtKB-KW"/>
</dbReference>
<dbReference type="EMBL" id="PFGC01000037">
    <property type="protein sequence ID" value="PIW36898.1"/>
    <property type="molecule type" value="Genomic_DNA"/>
</dbReference>
<dbReference type="InterPro" id="IPR036986">
    <property type="entry name" value="S4_RNA-bd_sf"/>
</dbReference>
<feature type="domain" description="RNA-binding S4" evidence="5">
    <location>
        <begin position="1"/>
        <end position="58"/>
    </location>
</feature>
<dbReference type="InterPro" id="IPR042092">
    <property type="entry name" value="PsdUridine_s_RsuA/RluB/E/F_cat"/>
</dbReference>
<dbReference type="PROSITE" id="PS01149">
    <property type="entry name" value="PSI_RSU"/>
    <property type="match status" value="1"/>
</dbReference>
<evidence type="ECO:0000313" key="7">
    <source>
        <dbReference type="Proteomes" id="UP000230292"/>
    </source>
</evidence>
<evidence type="ECO:0000259" key="5">
    <source>
        <dbReference type="SMART" id="SM00363"/>
    </source>
</evidence>
<gene>
    <name evidence="6" type="ORF">COW24_02985</name>
</gene>
<dbReference type="GO" id="GO:0000455">
    <property type="term" value="P:enzyme-directed rRNA pseudouridine synthesis"/>
    <property type="evidence" value="ECO:0007669"/>
    <property type="project" value="UniProtKB-ARBA"/>
</dbReference>
<evidence type="ECO:0000256" key="4">
    <source>
        <dbReference type="RuleBase" id="RU003887"/>
    </source>
</evidence>
<comment type="caution">
    <text evidence="6">The sequence shown here is derived from an EMBL/GenBank/DDBJ whole genome shotgun (WGS) entry which is preliminary data.</text>
</comment>
<dbReference type="PROSITE" id="PS50889">
    <property type="entry name" value="S4"/>
    <property type="match status" value="1"/>
</dbReference>
<organism evidence="6 7">
    <name type="scientific">Candidatus Kerfeldbacteria bacterium CG15_BIG_FIL_POST_REV_8_21_14_020_45_12</name>
    <dbReference type="NCBI Taxonomy" id="2014247"/>
    <lineage>
        <taxon>Bacteria</taxon>
        <taxon>Candidatus Kerfeldiibacteriota</taxon>
    </lineage>
</organism>
<dbReference type="InterPro" id="IPR000748">
    <property type="entry name" value="PsdUridine_synth_RsuA/RluB/E/F"/>
</dbReference>
<dbReference type="InterPro" id="IPR002942">
    <property type="entry name" value="S4_RNA-bd"/>
</dbReference>
<dbReference type="NCBIfam" id="TIGR00093">
    <property type="entry name" value="pseudouridine synthase"/>
    <property type="match status" value="1"/>
</dbReference>
<dbReference type="Pfam" id="PF00849">
    <property type="entry name" value="PseudoU_synth_2"/>
    <property type="match status" value="1"/>
</dbReference>
<dbReference type="PANTHER" id="PTHR47683">
    <property type="entry name" value="PSEUDOURIDINE SYNTHASE FAMILY PROTEIN-RELATED"/>
    <property type="match status" value="1"/>
</dbReference>
<protein>
    <recommendedName>
        <fullName evidence="4">Pseudouridine synthase</fullName>
        <ecNumber evidence="4">5.4.99.-</ecNumber>
    </recommendedName>
</protein>
<keyword evidence="2 4" id="KW-0413">Isomerase</keyword>
<dbReference type="PANTHER" id="PTHR47683:SF2">
    <property type="entry name" value="RNA-BINDING S4 DOMAIN-CONTAINING PROTEIN"/>
    <property type="match status" value="1"/>
</dbReference>
<dbReference type="Pfam" id="PF01479">
    <property type="entry name" value="S4"/>
    <property type="match status" value="1"/>
</dbReference>
<dbReference type="SUPFAM" id="SSF55120">
    <property type="entry name" value="Pseudouridine synthase"/>
    <property type="match status" value="1"/>
</dbReference>
<accession>A0A2M7H3U4</accession>